<dbReference type="Pfam" id="PF01219">
    <property type="entry name" value="DAGK_prokar"/>
    <property type="match status" value="1"/>
</dbReference>
<evidence type="ECO:0000256" key="19">
    <source>
        <dbReference type="SAM" id="Phobius"/>
    </source>
</evidence>
<dbReference type="InterPro" id="IPR000829">
    <property type="entry name" value="DAGK"/>
</dbReference>
<keyword evidence="18" id="KW-0460">Magnesium</keyword>
<evidence type="ECO:0000256" key="1">
    <source>
        <dbReference type="ARBA" id="ARBA00004651"/>
    </source>
</evidence>
<dbReference type="GO" id="GO:0005886">
    <property type="term" value="C:plasma membrane"/>
    <property type="evidence" value="ECO:0007669"/>
    <property type="project" value="UniProtKB-SubCell"/>
</dbReference>
<dbReference type="CDD" id="cd14266">
    <property type="entry name" value="UDPK_IM_PAP2_like"/>
    <property type="match status" value="1"/>
</dbReference>
<gene>
    <name evidence="20" type="ORF">CBW65_14210</name>
</gene>
<keyword evidence="8" id="KW-0418">Kinase</keyword>
<dbReference type="GO" id="GO:0005524">
    <property type="term" value="F:ATP binding"/>
    <property type="evidence" value="ECO:0007669"/>
    <property type="project" value="UniProtKB-KW"/>
</dbReference>
<keyword evidence="10 19" id="KW-1133">Transmembrane helix</keyword>
<feature type="transmembrane region" description="Helical" evidence="19">
    <location>
        <begin position="52"/>
        <end position="72"/>
    </location>
</feature>
<keyword evidence="18" id="KW-0479">Metal-binding</keyword>
<dbReference type="Gene3D" id="1.10.287.3610">
    <property type="match status" value="1"/>
</dbReference>
<evidence type="ECO:0000256" key="5">
    <source>
        <dbReference type="ARBA" id="ARBA00022679"/>
    </source>
</evidence>
<keyword evidence="4" id="KW-0444">Lipid biosynthesis</keyword>
<proteinExistence type="inferred from homology"/>
<reference evidence="21" key="1">
    <citation type="submission" date="2017-05" db="EMBL/GenBank/DDBJ databases">
        <authorList>
            <person name="Sung H."/>
        </authorList>
    </citation>
    <scope>NUCLEOTIDE SEQUENCE [LARGE SCALE GENOMIC DNA]</scope>
    <source>
        <strain evidence="21">AR23208</strain>
    </source>
</reference>
<dbReference type="InterPro" id="IPR036945">
    <property type="entry name" value="DAGK_sf"/>
</dbReference>
<protein>
    <recommendedName>
        <fullName evidence="22">Diacylglycerol kinase</fullName>
    </recommendedName>
</protein>
<feature type="transmembrane region" description="Helical" evidence="19">
    <location>
        <begin position="28"/>
        <end position="46"/>
    </location>
</feature>
<feature type="binding site" evidence="17">
    <location>
        <position position="73"/>
    </location>
    <ligand>
        <name>ATP</name>
        <dbReference type="ChEBI" id="CHEBI:30616"/>
    </ligand>
</feature>
<evidence type="ECO:0000256" key="14">
    <source>
        <dbReference type="ARBA" id="ARBA00023264"/>
    </source>
</evidence>
<evidence type="ECO:0000256" key="10">
    <source>
        <dbReference type="ARBA" id="ARBA00022989"/>
    </source>
</evidence>
<dbReference type="OrthoDB" id="9789934at2"/>
<evidence type="ECO:0000256" key="18">
    <source>
        <dbReference type="PIRSR" id="PIRSR600829-4"/>
    </source>
</evidence>
<keyword evidence="5" id="KW-0808">Transferase</keyword>
<feature type="binding site" evidence="18">
    <location>
        <position position="73"/>
    </location>
    <ligand>
        <name>a divalent metal cation</name>
        <dbReference type="ChEBI" id="CHEBI:60240"/>
    </ligand>
</feature>
<dbReference type="Proteomes" id="UP000195437">
    <property type="component" value="Chromosome"/>
</dbReference>
<feature type="binding site" evidence="17">
    <location>
        <begin position="91"/>
        <end position="92"/>
    </location>
    <ligand>
        <name>ATP</name>
        <dbReference type="ChEBI" id="CHEBI:30616"/>
    </ligand>
</feature>
<evidence type="ECO:0000256" key="13">
    <source>
        <dbReference type="ARBA" id="ARBA00023209"/>
    </source>
</evidence>
<feature type="binding site" evidence="17">
    <location>
        <position position="13"/>
    </location>
    <ligand>
        <name>ATP</name>
        <dbReference type="ChEBI" id="CHEBI:30616"/>
    </ligand>
</feature>
<dbReference type="PANTHER" id="PTHR34299:SF1">
    <property type="entry name" value="DIACYLGLYCEROL KINASE"/>
    <property type="match status" value="1"/>
</dbReference>
<dbReference type="AlphaFoldDB" id="A0A1Y0IP27"/>
<evidence type="ECO:0000313" key="21">
    <source>
        <dbReference type="Proteomes" id="UP000195437"/>
    </source>
</evidence>
<feature type="binding site" evidence="16">
    <location>
        <position position="66"/>
    </location>
    <ligand>
        <name>substrate</name>
    </ligand>
</feature>
<evidence type="ECO:0000256" key="15">
    <source>
        <dbReference type="PIRSR" id="PIRSR600829-1"/>
    </source>
</evidence>
<evidence type="ECO:0000256" key="3">
    <source>
        <dbReference type="ARBA" id="ARBA00022475"/>
    </source>
</evidence>
<keyword evidence="9 17" id="KW-0067">ATP-binding</keyword>
<evidence type="ECO:0000256" key="16">
    <source>
        <dbReference type="PIRSR" id="PIRSR600829-2"/>
    </source>
</evidence>
<accession>A0A1Y0IP27</accession>
<evidence type="ECO:0000256" key="2">
    <source>
        <dbReference type="ARBA" id="ARBA00005967"/>
    </source>
</evidence>
<dbReference type="GO" id="GO:0008654">
    <property type="term" value="P:phospholipid biosynthetic process"/>
    <property type="evidence" value="ECO:0007669"/>
    <property type="project" value="UniProtKB-KW"/>
</dbReference>
<evidence type="ECO:0000256" key="12">
    <source>
        <dbReference type="ARBA" id="ARBA00023136"/>
    </source>
</evidence>
<dbReference type="GO" id="GO:0016301">
    <property type="term" value="F:kinase activity"/>
    <property type="evidence" value="ECO:0007669"/>
    <property type="project" value="UniProtKB-KW"/>
</dbReference>
<sequence length="160" mass="17623">MFKGNKLLMSFSYAIEGMTHALTTQRNMRIHFVVALGAMILSLVLDLSKLEIVLVFFSIIAVVAAELFNTAIEAVVDLATSDYHPLAKIAKDVAAAAVLLTAVHAVIVGFFVFFDKLFPLKLRDLDDTGEMAVYVAFIPLGMLVLLLISWRAYTRSKKQG</sequence>
<evidence type="ECO:0000313" key="20">
    <source>
        <dbReference type="EMBL" id="ARU62030.1"/>
    </source>
</evidence>
<name>A0A1Y0IP27_9BACL</name>
<dbReference type="GO" id="GO:0046872">
    <property type="term" value="F:metal ion binding"/>
    <property type="evidence" value="ECO:0007669"/>
    <property type="project" value="UniProtKB-KW"/>
</dbReference>
<evidence type="ECO:0008006" key="22">
    <source>
        <dbReference type="Google" id="ProtNLM"/>
    </source>
</evidence>
<feature type="transmembrane region" description="Helical" evidence="19">
    <location>
        <begin position="93"/>
        <end position="114"/>
    </location>
</feature>
<evidence type="ECO:0000256" key="17">
    <source>
        <dbReference type="PIRSR" id="PIRSR600829-3"/>
    </source>
</evidence>
<comment type="similarity">
    <text evidence="2">Belongs to the bacterial diacylglycerol kinase family.</text>
</comment>
<evidence type="ECO:0000256" key="7">
    <source>
        <dbReference type="ARBA" id="ARBA00022741"/>
    </source>
</evidence>
<feature type="active site" description="Proton acceptor" evidence="15">
    <location>
        <position position="66"/>
    </location>
</feature>
<keyword evidence="12 19" id="KW-0472">Membrane</keyword>
<dbReference type="KEGG" id="tum:CBW65_14210"/>
<dbReference type="RefSeq" id="WP_087457395.1">
    <property type="nucleotide sequence ID" value="NZ_CP021434.1"/>
</dbReference>
<evidence type="ECO:0000256" key="4">
    <source>
        <dbReference type="ARBA" id="ARBA00022516"/>
    </source>
</evidence>
<evidence type="ECO:0000256" key="9">
    <source>
        <dbReference type="ARBA" id="ARBA00022840"/>
    </source>
</evidence>
<keyword evidence="11" id="KW-0443">Lipid metabolism</keyword>
<keyword evidence="7 17" id="KW-0547">Nucleotide-binding</keyword>
<keyword evidence="14" id="KW-1208">Phospholipid metabolism</keyword>
<keyword evidence="6 19" id="KW-0812">Transmembrane</keyword>
<keyword evidence="3" id="KW-1003">Cell membrane</keyword>
<keyword evidence="13" id="KW-0594">Phospholipid biosynthesis</keyword>
<dbReference type="EMBL" id="CP021434">
    <property type="protein sequence ID" value="ARU62030.1"/>
    <property type="molecule type" value="Genomic_DNA"/>
</dbReference>
<organism evidence="20 21">
    <name type="scientific">Tumebacillus avium</name>
    <dbReference type="NCBI Taxonomy" id="1903704"/>
    <lineage>
        <taxon>Bacteria</taxon>
        <taxon>Bacillati</taxon>
        <taxon>Bacillota</taxon>
        <taxon>Bacilli</taxon>
        <taxon>Bacillales</taxon>
        <taxon>Alicyclobacillaceae</taxon>
        <taxon>Tumebacillus</taxon>
    </lineage>
</organism>
<evidence type="ECO:0000256" key="8">
    <source>
        <dbReference type="ARBA" id="ARBA00022777"/>
    </source>
</evidence>
<comment type="cofactor">
    <cofactor evidence="18">
        <name>Mg(2+)</name>
        <dbReference type="ChEBI" id="CHEBI:18420"/>
    </cofactor>
    <text evidence="18">Mn(2+), Zn(2+), Cd(2+) and Co(2+) support activity to lesser extents.</text>
</comment>
<feature type="transmembrane region" description="Helical" evidence="19">
    <location>
        <begin position="134"/>
        <end position="153"/>
    </location>
</feature>
<keyword evidence="21" id="KW-1185">Reference proteome</keyword>
<comment type="subcellular location">
    <subcellularLocation>
        <location evidence="1">Cell membrane</location>
        <topology evidence="1">Multi-pass membrane protein</topology>
    </subcellularLocation>
</comment>
<evidence type="ECO:0000256" key="11">
    <source>
        <dbReference type="ARBA" id="ARBA00023098"/>
    </source>
</evidence>
<dbReference type="PANTHER" id="PTHR34299">
    <property type="entry name" value="DIACYLGLYCEROL KINASE"/>
    <property type="match status" value="1"/>
</dbReference>
<evidence type="ECO:0000256" key="6">
    <source>
        <dbReference type="ARBA" id="ARBA00022692"/>
    </source>
</evidence>